<proteinExistence type="predicted"/>
<gene>
    <name evidence="3" type="ORF">IU470_08115</name>
</gene>
<accession>A0ABS0C9I2</accession>
<dbReference type="Proteomes" id="UP000807309">
    <property type="component" value="Unassembled WGS sequence"/>
</dbReference>
<feature type="region of interest" description="Disordered" evidence="1">
    <location>
        <begin position="376"/>
        <end position="403"/>
    </location>
</feature>
<dbReference type="EMBL" id="JADLRE010000005">
    <property type="protein sequence ID" value="MBF6225073.1"/>
    <property type="molecule type" value="Genomic_DNA"/>
</dbReference>
<protein>
    <submittedName>
        <fullName evidence="3">EndoU domain-containing protein</fullName>
    </submittedName>
</protein>
<dbReference type="InterPro" id="IPR029501">
    <property type="entry name" value="EndoU_bac"/>
</dbReference>
<dbReference type="Pfam" id="PF14436">
    <property type="entry name" value="EndoU_bacteria"/>
    <property type="match status" value="1"/>
</dbReference>
<dbReference type="RefSeq" id="WP_195032379.1">
    <property type="nucleotide sequence ID" value="NZ_JADLRE010000005.1"/>
</dbReference>
<evidence type="ECO:0000256" key="1">
    <source>
        <dbReference type="SAM" id="MobiDB-lite"/>
    </source>
</evidence>
<evidence type="ECO:0000259" key="2">
    <source>
        <dbReference type="Pfam" id="PF14436"/>
    </source>
</evidence>
<comment type="caution">
    <text evidence="3">The sequence shown here is derived from an EMBL/GenBank/DDBJ whole genome shotgun (WGS) entry which is preliminary data.</text>
</comment>
<evidence type="ECO:0000313" key="3">
    <source>
        <dbReference type="EMBL" id="MBF6225073.1"/>
    </source>
</evidence>
<evidence type="ECO:0000313" key="4">
    <source>
        <dbReference type="Proteomes" id="UP000807309"/>
    </source>
</evidence>
<organism evidence="3 4">
    <name type="scientific">Nocardia abscessus</name>
    <dbReference type="NCBI Taxonomy" id="120957"/>
    <lineage>
        <taxon>Bacteria</taxon>
        <taxon>Bacillati</taxon>
        <taxon>Actinomycetota</taxon>
        <taxon>Actinomycetes</taxon>
        <taxon>Mycobacteriales</taxon>
        <taxon>Nocardiaceae</taxon>
        <taxon>Nocardia</taxon>
    </lineage>
</organism>
<reference evidence="3 4" key="1">
    <citation type="submission" date="2020-10" db="EMBL/GenBank/DDBJ databases">
        <title>Identification of Nocardia species via Next-generation sequencing and recognition of intraspecies genetic diversity.</title>
        <authorList>
            <person name="Li P."/>
            <person name="Li P."/>
            <person name="Lu B."/>
        </authorList>
    </citation>
    <scope>NUCLEOTIDE SEQUENCE [LARGE SCALE GENOMIC DNA]</scope>
    <source>
        <strain evidence="3 4">N-11</strain>
    </source>
</reference>
<feature type="domain" description="Bacterial EndoU nuclease" evidence="2">
    <location>
        <begin position="391"/>
        <end position="459"/>
    </location>
</feature>
<name>A0ABS0C9I2_9NOCA</name>
<sequence length="475" mass="49204">MGWTIDSGIYFDAAKKCQLLASDISLALGPLLSTLVHECGGMAGNHEKCQAWITAYDQYASEIVQLTAALANALQRYGDVLAATGYNWWQANRSTASGAEPTRPTESELLYDTGMDLPATAKGDNGSGIDSPITGLLEKVGKIPNGDVTKLHTAAEAWKTFSEHTNITGAADRIKGINAKFADSTDPNIIAIEEKLSTLQKAAELLAQAAKALYGPVQGHYDALDKMRSDIQKAVSDANKELAASIAVTIAVVGVLAVVTGGVAAGPAAAGGAAVTTEVVTATAAVIRTAVHASDLIHIYEAVTSVGSAGAGVFSAIPDLSQGGTKAALDGIAAMTVKLTDGGSSGNYWDKVEGAKPNPANITISQKRRIHILDGDGSDDINGGGHAPGTGMPNKTEFPDTDDWEDDKIIDRIVDVAKNPDQPPVLQDNGNWKVNGTRNGVQIEVIVAPDGSVVTGYPIGGEGVVRNDANGDPIK</sequence>
<keyword evidence="4" id="KW-1185">Reference proteome</keyword>